<sequence length="266" mass="29760">MLFGREKRYGEADRKRRLGYTLFGEMHIPGRLRVWHLIKALRRLGFWQPGPLAMLDAGGGEGAFAYYCARRFPAWQVVVADDEPDTIARGQQIAGGLGLKNLRVQLADLTAFCATACYDIVICSDVLEHIEDDRTVVRNLARALKPGGVLCLTSPSIPQRRHLALVAWRERRIGFHPSQYGHVRDGYSVADMQHFLAANDLTVETLCWTFGRFGTLMFDIFFVTGDNRPSPLVYAALFPFYMGLSVLDVALPNRSGSAIMAVGRRP</sequence>
<evidence type="ECO:0000313" key="3">
    <source>
        <dbReference type="Proteomes" id="UP000019140"/>
    </source>
</evidence>
<organism evidence="2 3">
    <name type="scientific">Candidatus Entotheonella gemina</name>
    <dbReference type="NCBI Taxonomy" id="1429439"/>
    <lineage>
        <taxon>Bacteria</taxon>
        <taxon>Pseudomonadati</taxon>
        <taxon>Nitrospinota/Tectimicrobiota group</taxon>
        <taxon>Candidatus Tectimicrobiota</taxon>
        <taxon>Candidatus Entotheonellia</taxon>
        <taxon>Candidatus Entotheonellales</taxon>
        <taxon>Candidatus Entotheonellaceae</taxon>
        <taxon>Candidatus Entotheonella</taxon>
    </lineage>
</organism>
<keyword evidence="3" id="KW-1185">Reference proteome</keyword>
<reference evidence="2 3" key="1">
    <citation type="journal article" date="2014" name="Nature">
        <title>An environmental bacterial taxon with a large and distinct metabolic repertoire.</title>
        <authorList>
            <person name="Wilson M.C."/>
            <person name="Mori T."/>
            <person name="Ruckert C."/>
            <person name="Uria A.R."/>
            <person name="Helf M.J."/>
            <person name="Takada K."/>
            <person name="Gernert C."/>
            <person name="Steffens U.A."/>
            <person name="Heycke N."/>
            <person name="Schmitt S."/>
            <person name="Rinke C."/>
            <person name="Helfrich E.J."/>
            <person name="Brachmann A.O."/>
            <person name="Gurgui C."/>
            <person name="Wakimoto T."/>
            <person name="Kracht M."/>
            <person name="Crusemann M."/>
            <person name="Hentschel U."/>
            <person name="Abe I."/>
            <person name="Matsunaga S."/>
            <person name="Kalinowski J."/>
            <person name="Takeyama H."/>
            <person name="Piel J."/>
        </authorList>
    </citation>
    <scope>NUCLEOTIDE SEQUENCE [LARGE SCALE GENOMIC DNA]</scope>
    <source>
        <strain evidence="3">TSY2</strain>
    </source>
</reference>
<name>W4MFR2_9BACT</name>
<dbReference type="PANTHER" id="PTHR45128">
    <property type="entry name" value="METHYLTRANSFERASE TYPE 11"/>
    <property type="match status" value="1"/>
</dbReference>
<dbReference type="Pfam" id="PF13847">
    <property type="entry name" value="Methyltransf_31"/>
    <property type="match status" value="1"/>
</dbReference>
<dbReference type="InterPro" id="IPR053173">
    <property type="entry name" value="SAM-binding_MTase"/>
</dbReference>
<dbReference type="Gene3D" id="3.40.50.150">
    <property type="entry name" value="Vaccinia Virus protein VP39"/>
    <property type="match status" value="1"/>
</dbReference>
<gene>
    <name evidence="2" type="ORF">ETSY2_01050</name>
</gene>
<proteinExistence type="predicted"/>
<evidence type="ECO:0000313" key="2">
    <source>
        <dbReference type="EMBL" id="ETX09169.1"/>
    </source>
</evidence>
<evidence type="ECO:0000259" key="1">
    <source>
        <dbReference type="Pfam" id="PF13847"/>
    </source>
</evidence>
<accession>W4MFR2</accession>
<dbReference type="CDD" id="cd02440">
    <property type="entry name" value="AdoMet_MTases"/>
    <property type="match status" value="1"/>
</dbReference>
<dbReference type="InterPro" id="IPR025714">
    <property type="entry name" value="Methyltranfer_dom"/>
</dbReference>
<dbReference type="HOGENOM" id="CLU_1015180_0_0_7"/>
<dbReference type="PANTHER" id="PTHR45128:SF1">
    <property type="entry name" value="S-ADENOSYLMETHIONINE-DEPENDENT METHYLTRANSFERASE RV2258C"/>
    <property type="match status" value="1"/>
</dbReference>
<protein>
    <recommendedName>
        <fullName evidence="1">Methyltransferase domain-containing protein</fullName>
    </recommendedName>
</protein>
<comment type="caution">
    <text evidence="2">The sequence shown here is derived from an EMBL/GenBank/DDBJ whole genome shotgun (WGS) entry which is preliminary data.</text>
</comment>
<dbReference type="InterPro" id="IPR029063">
    <property type="entry name" value="SAM-dependent_MTases_sf"/>
</dbReference>
<dbReference type="EMBL" id="AZHX01000039">
    <property type="protein sequence ID" value="ETX09169.1"/>
    <property type="molecule type" value="Genomic_DNA"/>
</dbReference>
<dbReference type="SUPFAM" id="SSF53335">
    <property type="entry name" value="S-adenosyl-L-methionine-dependent methyltransferases"/>
    <property type="match status" value="1"/>
</dbReference>
<feature type="domain" description="Methyltransferase" evidence="1">
    <location>
        <begin position="53"/>
        <end position="156"/>
    </location>
</feature>
<dbReference type="AlphaFoldDB" id="W4MFR2"/>
<dbReference type="Proteomes" id="UP000019140">
    <property type="component" value="Unassembled WGS sequence"/>
</dbReference>